<dbReference type="OrthoDB" id="9810140at2"/>
<dbReference type="CDD" id="cd04765">
    <property type="entry name" value="HTH_MlrA-like_sg2"/>
    <property type="match status" value="1"/>
</dbReference>
<dbReference type="InterPro" id="IPR047057">
    <property type="entry name" value="MerR_fam"/>
</dbReference>
<evidence type="ECO:0000313" key="4">
    <source>
        <dbReference type="Proteomes" id="UP000249375"/>
    </source>
</evidence>
<dbReference type="InterPro" id="IPR000551">
    <property type="entry name" value="MerR-type_HTH_dom"/>
</dbReference>
<dbReference type="KEGG" id="alq:C7Y71_008795"/>
<dbReference type="PANTHER" id="PTHR30204:SF15">
    <property type="entry name" value="BLL5018 PROTEIN"/>
    <property type="match status" value="1"/>
</dbReference>
<evidence type="ECO:0000256" key="1">
    <source>
        <dbReference type="ARBA" id="ARBA00023125"/>
    </source>
</evidence>
<feature type="domain" description="HTH merR-type" evidence="2">
    <location>
        <begin position="10"/>
        <end position="81"/>
    </location>
</feature>
<evidence type="ECO:0000313" key="3">
    <source>
        <dbReference type="EMBL" id="QFQ13775.1"/>
    </source>
</evidence>
<keyword evidence="1" id="KW-0238">DNA-binding</keyword>
<sequence>MANEKDLKLYYSINEVAEMFGIKDTTLRFWEREFPKQINPKKTSRNVRQYTKDDIEQIRVIHNLVKVRGLKISAARELLKKNKSGVQQEAELVARLQKIRAELIAIKKNLEELE</sequence>
<evidence type="ECO:0000259" key="2">
    <source>
        <dbReference type="PROSITE" id="PS50937"/>
    </source>
</evidence>
<gene>
    <name evidence="3" type="ORF">C7Y71_008795</name>
</gene>
<accession>A0A5P8E9Q2</accession>
<protein>
    <submittedName>
        <fullName evidence="3">MerR family transcriptional regulator</fullName>
    </submittedName>
</protein>
<organism evidence="3 4">
    <name type="scientific">Pseudoprevotella muciniphila</name>
    <dbReference type="NCBI Taxonomy" id="2133944"/>
    <lineage>
        <taxon>Bacteria</taxon>
        <taxon>Pseudomonadati</taxon>
        <taxon>Bacteroidota</taxon>
        <taxon>Bacteroidia</taxon>
        <taxon>Bacteroidales</taxon>
        <taxon>Prevotellaceae</taxon>
        <taxon>Pseudoprevotella</taxon>
    </lineage>
</organism>
<dbReference type="SUPFAM" id="SSF46955">
    <property type="entry name" value="Putative DNA-binding domain"/>
    <property type="match status" value="1"/>
</dbReference>
<dbReference type="EMBL" id="CP033459">
    <property type="protein sequence ID" value="QFQ13775.1"/>
    <property type="molecule type" value="Genomic_DNA"/>
</dbReference>
<keyword evidence="4" id="KW-1185">Reference proteome</keyword>
<proteinExistence type="predicted"/>
<dbReference type="AlphaFoldDB" id="A0A5P8E9Q2"/>
<dbReference type="Pfam" id="PF13411">
    <property type="entry name" value="MerR_1"/>
    <property type="match status" value="1"/>
</dbReference>
<dbReference type="SMART" id="SM00422">
    <property type="entry name" value="HTH_MERR"/>
    <property type="match status" value="1"/>
</dbReference>
<dbReference type="Gene3D" id="1.10.1660.10">
    <property type="match status" value="1"/>
</dbReference>
<dbReference type="InterPro" id="IPR009061">
    <property type="entry name" value="DNA-bd_dom_put_sf"/>
</dbReference>
<dbReference type="PANTHER" id="PTHR30204">
    <property type="entry name" value="REDOX-CYCLING DRUG-SENSING TRANSCRIPTIONAL ACTIVATOR SOXR"/>
    <property type="match status" value="1"/>
</dbReference>
<dbReference type="GO" id="GO:0003677">
    <property type="term" value="F:DNA binding"/>
    <property type="evidence" value="ECO:0007669"/>
    <property type="project" value="UniProtKB-KW"/>
</dbReference>
<name>A0A5P8E9Q2_9BACT</name>
<dbReference type="RefSeq" id="WP_111898241.1">
    <property type="nucleotide sequence ID" value="NZ_CP033459.1"/>
</dbReference>
<dbReference type="GO" id="GO:0003700">
    <property type="term" value="F:DNA-binding transcription factor activity"/>
    <property type="evidence" value="ECO:0007669"/>
    <property type="project" value="InterPro"/>
</dbReference>
<reference evidence="3 4" key="1">
    <citation type="submission" date="2018-11" db="EMBL/GenBank/DDBJ databases">
        <authorList>
            <person name="Na S.W."/>
            <person name="Baik M."/>
        </authorList>
    </citation>
    <scope>NUCLEOTIDE SEQUENCE [LARGE SCALE GENOMIC DNA]</scope>
    <source>
        <strain evidence="3 4">E39</strain>
    </source>
</reference>
<dbReference type="PROSITE" id="PS50937">
    <property type="entry name" value="HTH_MERR_2"/>
    <property type="match status" value="1"/>
</dbReference>
<dbReference type="Proteomes" id="UP000249375">
    <property type="component" value="Chromosome"/>
</dbReference>